<dbReference type="EMBL" id="JAARRM010000008">
    <property type="protein sequence ID" value="MBC1522522.1"/>
    <property type="molecule type" value="Genomic_DNA"/>
</dbReference>
<dbReference type="RefSeq" id="WP_185375134.1">
    <property type="nucleotide sequence ID" value="NZ_CP195758.1"/>
</dbReference>
<evidence type="ECO:0000313" key="2">
    <source>
        <dbReference type="EMBL" id="MBC1522522.1"/>
    </source>
</evidence>
<dbReference type="AlphaFoldDB" id="A0A841ZT08"/>
<evidence type="ECO:0000256" key="1">
    <source>
        <dbReference type="SAM" id="SignalP"/>
    </source>
</evidence>
<reference evidence="2 3" key="1">
    <citation type="submission" date="2020-03" db="EMBL/GenBank/DDBJ databases">
        <title>Soil Listeria distribution.</title>
        <authorList>
            <person name="Liao J."/>
            <person name="Wiedmann M."/>
        </authorList>
    </citation>
    <scope>NUCLEOTIDE SEQUENCE [LARGE SCALE GENOMIC DNA]</scope>
    <source>
        <strain evidence="2 3">FSL L7-1507</strain>
    </source>
</reference>
<name>A0A841ZT08_9LIST</name>
<proteinExistence type="predicted"/>
<protein>
    <submittedName>
        <fullName evidence="2">Uncharacterized protein</fullName>
    </submittedName>
</protein>
<organism evidence="2 3">
    <name type="scientific">Listeria aquatica</name>
    <dbReference type="NCBI Taxonomy" id="1494960"/>
    <lineage>
        <taxon>Bacteria</taxon>
        <taxon>Bacillati</taxon>
        <taxon>Bacillota</taxon>
        <taxon>Bacilli</taxon>
        <taxon>Bacillales</taxon>
        <taxon>Listeriaceae</taxon>
        <taxon>Listeria</taxon>
    </lineage>
</organism>
<feature type="chain" id="PRO_5032770621" evidence="1">
    <location>
        <begin position="28"/>
        <end position="135"/>
    </location>
</feature>
<dbReference type="InterPro" id="IPR024221">
    <property type="entry name" value="BLIP_dom_sf"/>
</dbReference>
<evidence type="ECO:0000313" key="3">
    <source>
        <dbReference type="Proteomes" id="UP000559885"/>
    </source>
</evidence>
<gene>
    <name evidence="2" type="ORF">HB912_12770</name>
</gene>
<comment type="caution">
    <text evidence="2">The sequence shown here is derived from an EMBL/GenBank/DDBJ whole genome shotgun (WGS) entry which is preliminary data.</text>
</comment>
<dbReference type="SUPFAM" id="SSF55648">
    <property type="entry name" value="beta-lactamase-inhibitor protein, BLIP"/>
    <property type="match status" value="1"/>
</dbReference>
<feature type="signal peptide" evidence="1">
    <location>
        <begin position="1"/>
        <end position="27"/>
    </location>
</feature>
<keyword evidence="1" id="KW-0732">Signal</keyword>
<dbReference type="Proteomes" id="UP000559885">
    <property type="component" value="Unassembled WGS sequence"/>
</dbReference>
<sequence>MNFKKIIPFSALSLSLIGFGFATDALASNHGDTSWGNEYRIWSPNDHTPARKKDNRTAYYNKTTSGSTYINIWAALYDGRDVSGGRTYRSYPGGQATFLYNLAVERYGSGVSVRIDSRRFANAHARGVWSPDSVR</sequence>
<accession>A0A841ZT08</accession>